<protein>
    <submittedName>
        <fullName evidence="3">ANT(4')-I family aminoglycoside nucleotidyltransferase</fullName>
    </submittedName>
</protein>
<feature type="domain" description="Kanamycin nucleotidyltransferase C-terminal" evidence="2">
    <location>
        <begin position="118"/>
        <end position="247"/>
    </location>
</feature>
<gene>
    <name evidence="3" type="ORF">RQP50_15670</name>
</gene>
<comment type="caution">
    <text evidence="3">The sequence shown here is derived from an EMBL/GenBank/DDBJ whole genome shotgun (WGS) entry which is preliminary data.</text>
</comment>
<dbReference type="GO" id="GO:0016779">
    <property type="term" value="F:nucleotidyltransferase activity"/>
    <property type="evidence" value="ECO:0007669"/>
    <property type="project" value="InterPro"/>
</dbReference>
<dbReference type="SUPFAM" id="SSF81301">
    <property type="entry name" value="Nucleotidyltransferase"/>
    <property type="match status" value="1"/>
</dbReference>
<dbReference type="InterPro" id="IPR043519">
    <property type="entry name" value="NT_sf"/>
</dbReference>
<accession>A0AAJ2JXI5</accession>
<feature type="domain" description="Polymerase nucleotidyl transferase" evidence="1">
    <location>
        <begin position="19"/>
        <end position="65"/>
    </location>
</feature>
<dbReference type="CDD" id="cd05397">
    <property type="entry name" value="NT_Pol-beta-like"/>
    <property type="match status" value="1"/>
</dbReference>
<dbReference type="Proteomes" id="UP001250538">
    <property type="component" value="Unassembled WGS sequence"/>
</dbReference>
<reference evidence="4" key="1">
    <citation type="submission" date="2023-09" db="EMBL/GenBank/DDBJ databases">
        <title>Paenibacillus sp. chi10 Genome sequencing and assembly.</title>
        <authorList>
            <person name="Kim I."/>
        </authorList>
    </citation>
    <scope>NUCLEOTIDE SEQUENCE [LARGE SCALE GENOMIC DNA]</scope>
    <source>
        <strain evidence="4">chi10</strain>
    </source>
</reference>
<dbReference type="Pfam" id="PF07827">
    <property type="entry name" value="KNTase_C"/>
    <property type="match status" value="1"/>
</dbReference>
<dbReference type="EMBL" id="JAVYAA010000003">
    <property type="protein sequence ID" value="MDT8977676.1"/>
    <property type="molecule type" value="Genomic_DNA"/>
</dbReference>
<dbReference type="Gene3D" id="3.30.460.10">
    <property type="entry name" value="Beta Polymerase, domain 2"/>
    <property type="match status" value="1"/>
</dbReference>
<dbReference type="Gene3D" id="1.20.120.330">
    <property type="entry name" value="Nucleotidyltransferases domain 2"/>
    <property type="match status" value="1"/>
</dbReference>
<keyword evidence="4" id="KW-1185">Reference proteome</keyword>
<evidence type="ECO:0000313" key="3">
    <source>
        <dbReference type="EMBL" id="MDT8977676.1"/>
    </source>
</evidence>
<name>A0AAJ2JXI5_9BACL</name>
<organism evidence="3 4">
    <name type="scientific">Paenibacillus suaedae</name>
    <dbReference type="NCBI Taxonomy" id="3077233"/>
    <lineage>
        <taxon>Bacteria</taxon>
        <taxon>Bacillati</taxon>
        <taxon>Bacillota</taxon>
        <taxon>Bacilli</taxon>
        <taxon>Bacillales</taxon>
        <taxon>Paenibacillaceae</taxon>
        <taxon>Paenibacillus</taxon>
    </lineage>
</organism>
<evidence type="ECO:0000313" key="4">
    <source>
        <dbReference type="Proteomes" id="UP001250538"/>
    </source>
</evidence>
<dbReference type="InterPro" id="IPR012481">
    <property type="entry name" value="KNTase_C"/>
</dbReference>
<dbReference type="RefSeq" id="WP_315745974.1">
    <property type="nucleotide sequence ID" value="NZ_JAVYAA010000003.1"/>
</dbReference>
<dbReference type="GO" id="GO:0046677">
    <property type="term" value="P:response to antibiotic"/>
    <property type="evidence" value="ECO:0007669"/>
    <property type="project" value="InterPro"/>
</dbReference>
<dbReference type="AlphaFoldDB" id="A0AAJ2JXI5"/>
<dbReference type="Pfam" id="PF01909">
    <property type="entry name" value="NTP_transf_2"/>
    <property type="match status" value="1"/>
</dbReference>
<dbReference type="InterPro" id="IPR002934">
    <property type="entry name" value="Polymerase_NTP_transf_dom"/>
</dbReference>
<evidence type="ECO:0000259" key="2">
    <source>
        <dbReference type="Pfam" id="PF07827"/>
    </source>
</evidence>
<proteinExistence type="predicted"/>
<sequence length="256" mass="28628">MTMNGPVEISRQERLATCCELADRLQKVYGEQIIAIGVYGSVSRGTDGPYSDIEMFCVLKNADEEVDFSYEWSSGPWKAEVNVRSASVVLNDAATVEGDWPLTHGPFFSPLSLYDPDGFFSKLKEAAQLPSSVDFSNAIHEVLVGEMYEFIGKLRNANRTGTQSYLPYLAMQFAKYGAMLIGLHNRKLYSTGARVLPESLELPERPDGYDAVANMVMSGQLSEPDRIIDTCEQFWNGLVSWAEEHGYKIHSERIPF</sequence>
<dbReference type="NCBIfam" id="NF033061">
    <property type="entry name" value="ANT_4p_I"/>
    <property type="match status" value="1"/>
</dbReference>
<dbReference type="SUPFAM" id="SSF81593">
    <property type="entry name" value="Nucleotidyltransferase substrate binding subunit/domain"/>
    <property type="match status" value="1"/>
</dbReference>
<evidence type="ECO:0000259" key="1">
    <source>
        <dbReference type="Pfam" id="PF01909"/>
    </source>
</evidence>